<dbReference type="Pfam" id="PF02518">
    <property type="entry name" value="HATPase_c"/>
    <property type="match status" value="2"/>
</dbReference>
<dbReference type="SMART" id="SM00448">
    <property type="entry name" value="REC"/>
    <property type="match status" value="1"/>
</dbReference>
<comment type="caution">
    <text evidence="11">The sequence shown here is derived from an EMBL/GenBank/DDBJ whole genome shotgun (WGS) entry which is preliminary data.</text>
</comment>
<dbReference type="AlphaFoldDB" id="A0A7Y9LNJ1"/>
<dbReference type="SUPFAM" id="SSF55874">
    <property type="entry name" value="ATPase domain of HSP90 chaperone/DNA topoisomerase II/histidine kinase"/>
    <property type="match status" value="2"/>
</dbReference>
<dbReference type="EMBL" id="JACBYR010000003">
    <property type="protein sequence ID" value="NYE86024.1"/>
    <property type="molecule type" value="Genomic_DNA"/>
</dbReference>
<feature type="domain" description="Histidine kinase" evidence="9">
    <location>
        <begin position="225"/>
        <end position="444"/>
    </location>
</feature>
<organism evidence="11 12">
    <name type="scientific">Pigmentiphaga litoralis</name>
    <dbReference type="NCBI Taxonomy" id="516702"/>
    <lineage>
        <taxon>Bacteria</taxon>
        <taxon>Pseudomonadati</taxon>
        <taxon>Pseudomonadota</taxon>
        <taxon>Betaproteobacteria</taxon>
        <taxon>Burkholderiales</taxon>
        <taxon>Alcaligenaceae</taxon>
        <taxon>Pigmentiphaga</taxon>
    </lineage>
</organism>
<dbReference type="Pfam" id="PF00512">
    <property type="entry name" value="HisKA"/>
    <property type="match status" value="1"/>
</dbReference>
<dbReference type="PROSITE" id="PS50109">
    <property type="entry name" value="HIS_KIN"/>
    <property type="match status" value="1"/>
</dbReference>
<dbReference type="RefSeq" id="WP_179590649.1">
    <property type="nucleotide sequence ID" value="NZ_JACBYR010000003.1"/>
</dbReference>
<proteinExistence type="predicted"/>
<comment type="catalytic activity">
    <reaction evidence="1">
        <text>ATP + protein L-histidine = ADP + protein N-phospho-L-histidine.</text>
        <dbReference type="EC" id="2.7.13.3"/>
    </reaction>
</comment>
<dbReference type="SUPFAM" id="SSF52172">
    <property type="entry name" value="CheY-like"/>
    <property type="match status" value="1"/>
</dbReference>
<evidence type="ECO:0000256" key="6">
    <source>
        <dbReference type="ARBA" id="ARBA00023012"/>
    </source>
</evidence>
<dbReference type="EC" id="2.7.13.3" evidence="2"/>
<dbReference type="PANTHER" id="PTHR43711">
    <property type="entry name" value="TWO-COMPONENT HISTIDINE KINASE"/>
    <property type="match status" value="1"/>
</dbReference>
<dbReference type="Gene3D" id="3.30.565.10">
    <property type="entry name" value="Histidine kinase-like ATPase, C-terminal domain"/>
    <property type="match status" value="2"/>
</dbReference>
<keyword evidence="8" id="KW-0175">Coiled coil</keyword>
<comment type="caution">
    <text evidence="7">Lacks conserved residue(s) required for the propagation of feature annotation.</text>
</comment>
<dbReference type="SMART" id="SM00388">
    <property type="entry name" value="HisKA"/>
    <property type="match status" value="1"/>
</dbReference>
<dbReference type="SUPFAM" id="SSF47384">
    <property type="entry name" value="Homodimeric domain of signal transducing histidine kinase"/>
    <property type="match status" value="1"/>
</dbReference>
<dbReference type="InterPro" id="IPR003661">
    <property type="entry name" value="HisK_dim/P_dom"/>
</dbReference>
<dbReference type="InterPro" id="IPR036097">
    <property type="entry name" value="HisK_dim/P_sf"/>
</dbReference>
<keyword evidence="5 11" id="KW-0418">Kinase</keyword>
<reference evidence="11 12" key="1">
    <citation type="submission" date="2020-07" db="EMBL/GenBank/DDBJ databases">
        <title>Genomic Encyclopedia of Type Strains, Phase IV (KMG-V): Genome sequencing to study the core and pangenomes of soil and plant-associated prokaryotes.</title>
        <authorList>
            <person name="Whitman W."/>
        </authorList>
    </citation>
    <scope>NUCLEOTIDE SEQUENCE [LARGE SCALE GENOMIC DNA]</scope>
    <source>
        <strain evidence="11 12">SAS40</strain>
    </source>
</reference>
<dbReference type="InterPro" id="IPR001789">
    <property type="entry name" value="Sig_transdc_resp-reg_receiver"/>
</dbReference>
<dbReference type="InterPro" id="IPR036890">
    <property type="entry name" value="HATPase_C_sf"/>
</dbReference>
<dbReference type="Proteomes" id="UP000542125">
    <property type="component" value="Unassembled WGS sequence"/>
</dbReference>
<dbReference type="InterPro" id="IPR003594">
    <property type="entry name" value="HATPase_dom"/>
</dbReference>
<dbReference type="InterPro" id="IPR004358">
    <property type="entry name" value="Sig_transdc_His_kin-like_C"/>
</dbReference>
<keyword evidence="4" id="KW-0808">Transferase</keyword>
<accession>A0A7Y9LNJ1</accession>
<feature type="coiled-coil region" evidence="8">
    <location>
        <begin position="160"/>
        <end position="194"/>
    </location>
</feature>
<dbReference type="SMART" id="SM00387">
    <property type="entry name" value="HATPase_c"/>
    <property type="match status" value="2"/>
</dbReference>
<evidence type="ECO:0000256" key="3">
    <source>
        <dbReference type="ARBA" id="ARBA00022553"/>
    </source>
</evidence>
<dbReference type="Gene3D" id="1.10.287.130">
    <property type="match status" value="1"/>
</dbReference>
<dbReference type="InterPro" id="IPR050736">
    <property type="entry name" value="Sensor_HK_Regulatory"/>
</dbReference>
<evidence type="ECO:0000313" key="12">
    <source>
        <dbReference type="Proteomes" id="UP000542125"/>
    </source>
</evidence>
<dbReference type="InterPro" id="IPR005467">
    <property type="entry name" value="His_kinase_dom"/>
</dbReference>
<evidence type="ECO:0000313" key="11">
    <source>
        <dbReference type="EMBL" id="NYE86024.1"/>
    </source>
</evidence>
<evidence type="ECO:0000256" key="4">
    <source>
        <dbReference type="ARBA" id="ARBA00022679"/>
    </source>
</evidence>
<name>A0A7Y9LNJ1_9BURK</name>
<feature type="domain" description="Response regulatory" evidence="10">
    <location>
        <begin position="468"/>
        <end position="579"/>
    </location>
</feature>
<evidence type="ECO:0000256" key="5">
    <source>
        <dbReference type="ARBA" id="ARBA00022777"/>
    </source>
</evidence>
<evidence type="ECO:0000256" key="7">
    <source>
        <dbReference type="PROSITE-ProRule" id="PRU00169"/>
    </source>
</evidence>
<dbReference type="CDD" id="cd00156">
    <property type="entry name" value="REC"/>
    <property type="match status" value="1"/>
</dbReference>
<dbReference type="PRINTS" id="PR00344">
    <property type="entry name" value="BCTRLSENSOR"/>
</dbReference>
<keyword evidence="12" id="KW-1185">Reference proteome</keyword>
<dbReference type="InterPro" id="IPR011006">
    <property type="entry name" value="CheY-like_superfamily"/>
</dbReference>
<gene>
    <name evidence="11" type="ORF">FHW18_005343</name>
</gene>
<keyword evidence="3" id="KW-0597">Phosphoprotein</keyword>
<dbReference type="Pfam" id="PF00072">
    <property type="entry name" value="Response_reg"/>
    <property type="match status" value="1"/>
</dbReference>
<protein>
    <recommendedName>
        <fullName evidence="2">histidine kinase</fullName>
        <ecNumber evidence="2">2.7.13.3</ecNumber>
    </recommendedName>
</protein>
<dbReference type="CDD" id="cd16922">
    <property type="entry name" value="HATPase_EvgS-ArcB-TorS-like"/>
    <property type="match status" value="1"/>
</dbReference>
<evidence type="ECO:0000256" key="1">
    <source>
        <dbReference type="ARBA" id="ARBA00000085"/>
    </source>
</evidence>
<dbReference type="PANTHER" id="PTHR43711:SF31">
    <property type="entry name" value="HISTIDINE KINASE"/>
    <property type="match status" value="1"/>
</dbReference>
<evidence type="ECO:0000259" key="9">
    <source>
        <dbReference type="PROSITE" id="PS50109"/>
    </source>
</evidence>
<sequence length="595" mass="64710">MSHRILSLSISLEQDVVLARQRTRQIAELLGFSVQDQTRLATAISEVARNAFSYAGGGRIDYLLEGETPPQVLIVKISDNGPGIGQLQQVLNGRYVSSTGMGVGLTGAMRLMDQSSVDTGERGTLITLKKLLPPGMPALSGPQIGDLGAQLAKGPLATSFDEVQRHNQELLQALEDVRARQEELIQLTAELEDTNRGVVALYAELDEKAEDLRRADHMKSRFLSNMSHEFRTPLSSIRALSRLLLARVDGDLQPEQEKQVSLILRGAEDLSELVNDLLDLAKIEAGKTDVRAAPVDVANVFSALRGMMRPLLSSKVDLLFVHDDALPTMFSDEGKIAQILRNLISNALKFTERGEVEVSAQVTADGRSMEFRVRDTGLGIATEHLPLIFEEFTQIENRLQRGVKGTGLGLPLCRKLAELMGGDLKAESAPGVGSVFIATLPLRYAEEDPLHEISSTDRALALDPDRPTVLIVEDDPATRLLYEDYVRGTRYQPVSVATVHDARKMLAMIPVAAVLLEIVPPEEEAWRLLTEIKHGDTDPLLIIATDNLDKSKGLALGADAYLAKPAERHDVLALLARLDTPGSVSPSSASGDSVA</sequence>
<dbReference type="CDD" id="cd00082">
    <property type="entry name" value="HisKA"/>
    <property type="match status" value="1"/>
</dbReference>
<evidence type="ECO:0000256" key="8">
    <source>
        <dbReference type="SAM" id="Coils"/>
    </source>
</evidence>
<evidence type="ECO:0000256" key="2">
    <source>
        <dbReference type="ARBA" id="ARBA00012438"/>
    </source>
</evidence>
<dbReference type="PROSITE" id="PS50110">
    <property type="entry name" value="RESPONSE_REGULATORY"/>
    <property type="match status" value="1"/>
</dbReference>
<dbReference type="Gene3D" id="3.40.50.2300">
    <property type="match status" value="1"/>
</dbReference>
<evidence type="ECO:0000259" key="10">
    <source>
        <dbReference type="PROSITE" id="PS50110"/>
    </source>
</evidence>
<keyword evidence="6" id="KW-0902">Two-component regulatory system</keyword>
<dbReference type="GO" id="GO:0000155">
    <property type="term" value="F:phosphorelay sensor kinase activity"/>
    <property type="evidence" value="ECO:0007669"/>
    <property type="project" value="InterPro"/>
</dbReference>